<accession>A0A1H7PMD6</accession>
<dbReference type="SUPFAM" id="SSF52980">
    <property type="entry name" value="Restriction endonuclease-like"/>
    <property type="match status" value="1"/>
</dbReference>
<evidence type="ECO:0000313" key="6">
    <source>
        <dbReference type="Proteomes" id="UP000198677"/>
    </source>
</evidence>
<dbReference type="Pfam" id="PF13087">
    <property type="entry name" value="AAA_12"/>
    <property type="match status" value="1"/>
</dbReference>
<reference evidence="6" key="1">
    <citation type="submission" date="2016-10" db="EMBL/GenBank/DDBJ databases">
        <authorList>
            <person name="Varghese N."/>
            <person name="Submissions S."/>
        </authorList>
    </citation>
    <scope>NUCLEOTIDE SEQUENCE [LARGE SCALE GENOMIC DNA]</scope>
    <source>
        <strain evidence="6">DSM 44675</strain>
    </source>
</reference>
<evidence type="ECO:0000313" key="5">
    <source>
        <dbReference type="EMBL" id="SEL36759.1"/>
    </source>
</evidence>
<evidence type="ECO:0000259" key="3">
    <source>
        <dbReference type="Pfam" id="PF13087"/>
    </source>
</evidence>
<organism evidence="5 6">
    <name type="scientific">Rhodococcus maanshanensis</name>
    <dbReference type="NCBI Taxonomy" id="183556"/>
    <lineage>
        <taxon>Bacteria</taxon>
        <taxon>Bacillati</taxon>
        <taxon>Actinomycetota</taxon>
        <taxon>Actinomycetes</taxon>
        <taxon>Mycobacteriales</taxon>
        <taxon>Nocardiaceae</taxon>
        <taxon>Rhodococcus</taxon>
    </lineage>
</organism>
<dbReference type="InterPro" id="IPR027417">
    <property type="entry name" value="P-loop_NTPase"/>
</dbReference>
<dbReference type="PANTHER" id="PTHR10887">
    <property type="entry name" value="DNA2/NAM7 HELICASE FAMILY"/>
    <property type="match status" value="1"/>
</dbReference>
<dbReference type="Pfam" id="PF11784">
    <property type="entry name" value="DUF3320"/>
    <property type="match status" value="1"/>
</dbReference>
<feature type="domain" description="Restriction endonuclease type II-like" evidence="4">
    <location>
        <begin position="1506"/>
        <end position="1603"/>
    </location>
</feature>
<dbReference type="Gene3D" id="3.40.50.300">
    <property type="entry name" value="P-loop containing nucleotide triphosphate hydrolases"/>
    <property type="match status" value="3"/>
</dbReference>
<dbReference type="Proteomes" id="UP000198677">
    <property type="component" value="Unassembled WGS sequence"/>
</dbReference>
<dbReference type="InterPro" id="IPR047187">
    <property type="entry name" value="SF1_C_Upf1"/>
</dbReference>
<dbReference type="InterPro" id="IPR041677">
    <property type="entry name" value="DNA2/NAM7_AAA_11"/>
</dbReference>
<dbReference type="Pfam" id="PF13086">
    <property type="entry name" value="AAA_11"/>
    <property type="match status" value="2"/>
</dbReference>
<dbReference type="FunFam" id="3.40.960.10:FF:000002">
    <property type="entry name" value="DNA helicase related protein"/>
    <property type="match status" value="1"/>
</dbReference>
<dbReference type="InterPro" id="IPR025103">
    <property type="entry name" value="DUF4011"/>
</dbReference>
<dbReference type="InterPro" id="IPR041679">
    <property type="entry name" value="DNA2/NAM7-like_C"/>
</dbReference>
<dbReference type="Pfam" id="PF18741">
    <property type="entry name" value="MTES_1575"/>
    <property type="match status" value="1"/>
</dbReference>
<name>A0A1H7PMD6_9NOCA</name>
<dbReference type="EMBL" id="FOAW01000008">
    <property type="protein sequence ID" value="SEL36759.1"/>
    <property type="molecule type" value="Genomic_DNA"/>
</dbReference>
<evidence type="ECO:0000259" key="4">
    <source>
        <dbReference type="Pfam" id="PF18741"/>
    </source>
</evidence>
<protein>
    <submittedName>
        <fullName evidence="5">Part of AAA domain-containing protein</fullName>
    </submittedName>
</protein>
<sequence length="1824" mass="201073">MTGIANDERVGVDENALPAAVAHRLERQLTSWREKLLALDRRQRLLYFKHTKSGSLEIGHPGAEVLLAMVSAGEVPVRPQPADGEELLARSIIVTNKTADTLKTGLGRLDQQSQQSYADRGVWTLHLGLGMLRWVDPSDGAEVDSPILMVPVQLKKTGSDSPYVLFRAEDDITVNPALKLKMEDCGVTLPDVDPDVPDLLALTEGITHAIRGHAGWSIVDRIVCTAFTFHKEAIYRDLLANAQAVASHPMVQLLAVGPDAPSAGEFAFDPLPVERLDHAYPPEKMYSILDADSSQRGCILAASDGRSFVMDGPPGTGKSQTIANMIAELISSGKTVLFVSEKAAALDVVRDRLSVAGLQQFLFELHSHAATRKQVVQELSKTLHTRVSATRAFTEGDAGRLVRTREELSAFAEAMNETRTPLGMSVFEVVGRLERLPEHVDASADPGARWTGLDATKLVVLREHATRLGGLWHVAERGDDFLWRGLERGDLGAPEAREFKRTANRGAEVASALGVRLDTVDAATGLRLPRNADGIARRSSLLRLLEAPFEVPVVWFSRPSLTPARTRLEEARSAVRNIDERSRNLERLAGQRWDDLDEGWLDALAAGAKDPLLTGAAVPGTVDELQRRLREVPTQLGPILADAVQLADLLGVPSTSMTAARAGELAELAALGAVVERPEGHWLNAALQNQIAESIDAMDKMVDHARRRQDAMREHFTPAALELDIGSLALRFRDVHKGFGKFSKSAREDRKALRAVTVTGKVDKALIARLEEAASWQHAVQELGVGEQSHAPKLGASYQGLATDFASLRLALDNARRAANLAGIDVDGARLTRQLANGGAPDPALVLVAQRLGPAVEQWTRFASSFSEHLDGAAARNRSIEELTGWALGAVERLTPVRDSLGQICLVAQREVRLSDAISLIKDARSVRESRAQLQAAAVGDQELFGDIELGMSTDFDFVARQLEWAEDVRASVGVPIRPAAAAKLGFVTIPAAELDDVNRNWETVRDELLGHFSTGRHTELAVDLNDDIDAAAELLAEMEQSAVPDIENWCEFTRLREWAHQQGFGDVLAELAKDRRSPEAVGQSLEYAALESWVDEAVRTDSRLQGYNADNRDTAVAEFKDLDRALVADAHARVIDMCNARAPKSLTSKPAQVITREAQKKTRHKPVRQLMEEAGSLVQELKPCFMMSPLSVSQYLPPTVRFDVVIFDEASQVLPSDAVNCVYRGSQLIVAGDQKQLPPTDFFAVSDDAADEEDDEVDVFQSVLDLAKGAGGLTSLPLNWHYRSRHEDLITYSNYRFYDGKLFTFPSAVFDAPNLGVELFRVNGTYRRGTTRDNPAEAVKVVERVRYFAESHPEESIGVVTFSTAQADAVMAEMERQSEAHPRLAALLGDHDRLDGFFVKSLENVQGDERDVIVFSLGYGPDENGKFTMNFGPLNREGGWRRLNVAITRARKRVEVVSSFRAAEMSATTNEGVRHLKNYLDFAERGQKALALDLEESLGDVESPFEEQVIDRIRSWGYEVVPQVGVAGYRIDMAVRHPDRPGSYAIGIECDGAAYHSSKTARDRDRLREAVLRNLGWEIHRIWGLSWWRDRDVQEKRLREAIENAISAEDRVAARSPERAIERPQIEVKDFDFDAKPEWATEYTMVGEARGWHRDPKTAEGQQDLRAYFVQVIEAEAPVHRDVVYERFKQEWGIQRLGAVLKRSADSSLAAANIRGRSVAPGADGVCRLPDRPAPVVRVPVDGQPLRKMTHIPEEELDLAVAHLIKDAHSMDADTLAQQVARLFGWQRATEDIRFTVELAVERLVGAGDVARAEDGELSIVFE</sequence>
<evidence type="ECO:0000259" key="1">
    <source>
        <dbReference type="Pfam" id="PF11784"/>
    </source>
</evidence>
<dbReference type="SUPFAM" id="SSF52540">
    <property type="entry name" value="P-loop containing nucleoside triphosphate hydrolases"/>
    <property type="match status" value="2"/>
</dbReference>
<dbReference type="InterPro" id="IPR045055">
    <property type="entry name" value="DNA2/NAM7-like"/>
</dbReference>
<dbReference type="Gene3D" id="3.40.960.10">
    <property type="entry name" value="VSR Endonuclease"/>
    <property type="match status" value="1"/>
</dbReference>
<keyword evidence="6" id="KW-1185">Reference proteome</keyword>
<feature type="domain" description="DNA2/NAM7 helicase helicase" evidence="2">
    <location>
        <begin position="1200"/>
        <end position="1241"/>
    </location>
</feature>
<feature type="domain" description="DUF3320" evidence="1">
    <location>
        <begin position="1662"/>
        <end position="1702"/>
    </location>
</feature>
<gene>
    <name evidence="5" type="ORF">SAMN05444583_10897</name>
</gene>
<dbReference type="PANTHER" id="PTHR10887:SF495">
    <property type="entry name" value="HELICASE SENATAXIN ISOFORM X1-RELATED"/>
    <property type="match status" value="1"/>
</dbReference>
<dbReference type="FunFam" id="3.40.50.300:FF:002063">
    <property type="entry name" value="DNA helicase related protein"/>
    <property type="match status" value="1"/>
</dbReference>
<dbReference type="GO" id="GO:0004386">
    <property type="term" value="F:helicase activity"/>
    <property type="evidence" value="ECO:0007669"/>
    <property type="project" value="InterPro"/>
</dbReference>
<proteinExistence type="predicted"/>
<evidence type="ECO:0000259" key="2">
    <source>
        <dbReference type="Pfam" id="PF13086"/>
    </source>
</evidence>
<dbReference type="InterPro" id="IPR049468">
    <property type="entry name" value="Restrct_endonuc-II-like_dom"/>
</dbReference>
<feature type="domain" description="DNA2/NAM7 helicase-like C-terminal" evidence="3">
    <location>
        <begin position="1277"/>
        <end position="1459"/>
    </location>
</feature>
<dbReference type="CDD" id="cd18808">
    <property type="entry name" value="SF1_C_Upf1"/>
    <property type="match status" value="1"/>
</dbReference>
<dbReference type="Pfam" id="PF13195">
    <property type="entry name" value="DUF4011"/>
    <property type="match status" value="1"/>
</dbReference>
<dbReference type="InterPro" id="IPR021754">
    <property type="entry name" value="DUF3320"/>
</dbReference>
<dbReference type="InterPro" id="IPR011335">
    <property type="entry name" value="Restrct_endonuc-II-like"/>
</dbReference>
<feature type="domain" description="DNA2/NAM7 helicase helicase" evidence="2">
    <location>
        <begin position="292"/>
        <end position="355"/>
    </location>
</feature>